<proteinExistence type="predicted"/>
<dbReference type="InterPro" id="IPR004215">
    <property type="entry name" value="GSHS_N"/>
</dbReference>
<dbReference type="InterPro" id="IPR016185">
    <property type="entry name" value="PreATP-grasp_dom_sf"/>
</dbReference>
<dbReference type="EMBL" id="UINC01048934">
    <property type="protein sequence ID" value="SVB60076.1"/>
    <property type="molecule type" value="Genomic_DNA"/>
</dbReference>
<dbReference type="Gene3D" id="3.40.50.20">
    <property type="match status" value="1"/>
</dbReference>
<feature type="domain" description="Prokaryotic glutathione synthetase N-terminal" evidence="1">
    <location>
        <begin position="1"/>
        <end position="35"/>
    </location>
</feature>
<evidence type="ECO:0000313" key="2">
    <source>
        <dbReference type="EMBL" id="SVB60076.1"/>
    </source>
</evidence>
<dbReference type="GO" id="GO:0004363">
    <property type="term" value="F:glutathione synthase activity"/>
    <property type="evidence" value="ECO:0007669"/>
    <property type="project" value="InterPro"/>
</dbReference>
<name>A0A382FAH3_9ZZZZ</name>
<dbReference type="Pfam" id="PF02951">
    <property type="entry name" value="GSH-S_N"/>
    <property type="match status" value="1"/>
</dbReference>
<evidence type="ECO:0000259" key="1">
    <source>
        <dbReference type="Pfam" id="PF02951"/>
    </source>
</evidence>
<feature type="non-terminal residue" evidence="2">
    <location>
        <position position="62"/>
    </location>
</feature>
<protein>
    <recommendedName>
        <fullName evidence="1">Prokaryotic glutathione synthetase N-terminal domain-containing protein</fullName>
    </recommendedName>
</protein>
<reference evidence="2" key="1">
    <citation type="submission" date="2018-05" db="EMBL/GenBank/DDBJ databases">
        <authorList>
            <person name="Lanie J.A."/>
            <person name="Ng W.-L."/>
            <person name="Kazmierczak K.M."/>
            <person name="Andrzejewski T.M."/>
            <person name="Davidsen T.M."/>
            <person name="Wayne K.J."/>
            <person name="Tettelin H."/>
            <person name="Glass J.I."/>
            <person name="Rusch D."/>
            <person name="Podicherti R."/>
            <person name="Tsui H.-C.T."/>
            <person name="Winkler M.E."/>
        </authorList>
    </citation>
    <scope>NUCLEOTIDE SEQUENCE</scope>
</reference>
<dbReference type="AlphaFoldDB" id="A0A382FAH3"/>
<feature type="non-terminal residue" evidence="2">
    <location>
        <position position="1"/>
    </location>
</feature>
<gene>
    <name evidence="2" type="ORF">METZ01_LOCUS212930</name>
</gene>
<dbReference type="SUPFAM" id="SSF52440">
    <property type="entry name" value="PreATP-grasp domain"/>
    <property type="match status" value="1"/>
</dbReference>
<sequence length="62" mass="7356">MRQNPPFNMDYITATFLLEKISNKTQIINDPFAVRNMPEKLYSINFLKLMPPTIFTRSVYEI</sequence>
<accession>A0A382FAH3</accession>
<organism evidence="2">
    <name type="scientific">marine metagenome</name>
    <dbReference type="NCBI Taxonomy" id="408172"/>
    <lineage>
        <taxon>unclassified sequences</taxon>
        <taxon>metagenomes</taxon>
        <taxon>ecological metagenomes</taxon>
    </lineage>
</organism>